<proteinExistence type="predicted"/>
<dbReference type="EMBL" id="CM045760">
    <property type="protein sequence ID" value="KAI8024645.1"/>
    <property type="molecule type" value="Genomic_DNA"/>
</dbReference>
<gene>
    <name evidence="1" type="ORF">LOK49_LG02G01997</name>
</gene>
<reference evidence="1 2" key="1">
    <citation type="journal article" date="2022" name="Plant J.">
        <title>Chromosome-level genome of Camellia lanceoleosa provides a valuable resource for understanding genome evolution and self-incompatibility.</title>
        <authorList>
            <person name="Gong W."/>
            <person name="Xiao S."/>
            <person name="Wang L."/>
            <person name="Liao Z."/>
            <person name="Chang Y."/>
            <person name="Mo W."/>
            <person name="Hu G."/>
            <person name="Li W."/>
            <person name="Zhao G."/>
            <person name="Zhu H."/>
            <person name="Hu X."/>
            <person name="Ji K."/>
            <person name="Xiang X."/>
            <person name="Song Q."/>
            <person name="Yuan D."/>
            <person name="Jin S."/>
            <person name="Zhang L."/>
        </authorList>
    </citation>
    <scope>NUCLEOTIDE SEQUENCE [LARGE SCALE GENOMIC DNA]</scope>
    <source>
        <strain evidence="1">SQ_2022a</strain>
    </source>
</reference>
<dbReference type="Proteomes" id="UP001060215">
    <property type="component" value="Chromosome 3"/>
</dbReference>
<protein>
    <submittedName>
        <fullName evidence="1">FRIGIDA-like protein 3</fullName>
    </submittedName>
</protein>
<evidence type="ECO:0000313" key="2">
    <source>
        <dbReference type="Proteomes" id="UP001060215"/>
    </source>
</evidence>
<comment type="caution">
    <text evidence="1">The sequence shown here is derived from an EMBL/GenBank/DDBJ whole genome shotgun (WGS) entry which is preliminary data.</text>
</comment>
<keyword evidence="2" id="KW-1185">Reference proteome</keyword>
<evidence type="ECO:0000313" key="1">
    <source>
        <dbReference type="EMBL" id="KAI8024645.1"/>
    </source>
</evidence>
<name>A0ACC0II89_9ERIC</name>
<organism evidence="1 2">
    <name type="scientific">Camellia lanceoleosa</name>
    <dbReference type="NCBI Taxonomy" id="1840588"/>
    <lineage>
        <taxon>Eukaryota</taxon>
        <taxon>Viridiplantae</taxon>
        <taxon>Streptophyta</taxon>
        <taxon>Embryophyta</taxon>
        <taxon>Tracheophyta</taxon>
        <taxon>Spermatophyta</taxon>
        <taxon>Magnoliopsida</taxon>
        <taxon>eudicotyledons</taxon>
        <taxon>Gunneridae</taxon>
        <taxon>Pentapetalae</taxon>
        <taxon>asterids</taxon>
        <taxon>Ericales</taxon>
        <taxon>Theaceae</taxon>
        <taxon>Camellia</taxon>
    </lineage>
</organism>
<accession>A0ACC0II89</accession>
<sequence length="1228" mass="140528">MTSSERISANLKFIDSKKNRIRKAILLLALEWKDLDGHLDSTEKCLEGCVTELESREKNLESIRESVMESNEELDLIRKSIESRVQELESKEKRFHSFQQEQIEDLKLKEKRVNVIRRWTEERIEDVELREERLSEKLEVEKEHLEEIQKSIDQRLEEVSLKDKFFADRSKEIDSIQRWIERRVKELDTKEAHVEERSKELELMQKLNEERCKELELKGNELDSVQKLNEERAEKLDSKEKQLNSVQKYINQCFKDFHSKNKQLKLDQKLFEELSKELELKEKQLEERSKKIDLKEKQFDNALHSHVQVEQVECVSDENVSNCLSADDQFVVRMDGRNLQMFLNERSKDHESLVFEVCRALQLSLDPAKLVLDAMEGFYPPHLKKGDVEFEEGIVRRSCILLLEQLMKISPQIQPHVKEEALKLARAWKVKMIAVPSNSLEVLGFLHLLASYKLAFGFDTDELLKLVVVVAEHKQAPELCWVLGLADKVPDLIEIFVNKKLHLVAVGFIFAFKLVDKFPPVPLLKKYLKYSKRVARKICRMRSYSREAQDKAIDERVASIRAVIKCIVDHKLESKFDCKSLKKFSEQLLLQKESNKQIKQAYPIKTRAQKYSHNKFMSSTTAPVRPKASAPQINCNCLTLASILTNMDGKNLQLFLIEHLEEHDMMYKQVSDALEKSFDSGKLVLDAMQGFYPPHSNKGGINIEASVIRSCIFLLELLMRLSPQIKPQVKEAALKLAVEWKANAVLNTKNPWVILGFLLLVGSYELASAFDADELRNLFQNVAEYRHAPELSQALGFSENIFVRNIVHSQKNIDQSASGNLQLNNTVQSSYVGPGHSMPGEVPESIRFASDPAKLILDAMQGCYHSNLEGVRSSKLNVMKRFIPWLRQLLGVSLEVKTHVKEEALKFAANWKAEVIKESRNHSVVWCFLLFLATYKLASFYNTNELLGFMEIVCDRMEAIYLFSTLGLAYEVPIFVRNLIERQLHLEAIRFIFAFNLVDKFPPIPLLKSHLTCAEESANKILKKGHNSLQAQNMATGKEINALKAVIQHIGVLKLESEYSTEDLKARIEQLIRQKEDRTSVVVSPASNSQTQEQNVKKRIAPIPDHASNTQSQQHHAKKKLCRTAISAGTAPPNPPVVGNASPIQHPPSVFAAGTAPCQYWSRGSTAIPLHTSHSMSQQGSRTPSNWGFSPFSSTGFHFESAPNFHARPFMPPGTNSHSWSVFKQPQP</sequence>